<keyword evidence="30" id="KW-1207">Sterol metabolism</keyword>
<dbReference type="InterPro" id="IPR041052">
    <property type="entry name" value="PCSK9_C2"/>
</dbReference>
<keyword evidence="33" id="KW-0458">Lysosome</keyword>
<dbReference type="GO" id="GO:0005768">
    <property type="term" value="C:endosome"/>
    <property type="evidence" value="ECO:0007669"/>
    <property type="project" value="UniProtKB-SubCell"/>
</dbReference>
<dbReference type="GO" id="GO:0004252">
    <property type="term" value="F:serine-type endopeptidase activity"/>
    <property type="evidence" value="ECO:0007669"/>
    <property type="project" value="UniProtKB-UniRule"/>
</dbReference>
<keyword evidence="24 37" id="KW-0720">Serine protease</keyword>
<dbReference type="GeneTree" id="ENSGT00490000043472"/>
<feature type="domain" description="Peptidase S8/S53" evidence="39">
    <location>
        <begin position="176"/>
        <end position="417"/>
    </location>
</feature>
<dbReference type="OMA" id="GEEMMGC"/>
<dbReference type="GO" id="GO:0008203">
    <property type="term" value="P:cholesterol metabolic process"/>
    <property type="evidence" value="ECO:0007669"/>
    <property type="project" value="UniProtKB-KW"/>
</dbReference>
<reference evidence="44" key="4">
    <citation type="submission" date="2025-08" db="UniProtKB">
        <authorList>
            <consortium name="Ensembl"/>
        </authorList>
    </citation>
    <scope>IDENTIFICATION</scope>
</reference>
<dbReference type="AlphaFoldDB" id="A0A4W3HTF5"/>
<dbReference type="STRING" id="7868.ENSCMIP00000018610"/>
<dbReference type="InterPro" id="IPR036852">
    <property type="entry name" value="Peptidase_S8/S53_dom_sf"/>
</dbReference>
<feature type="domain" description="Proprotein convertase subtilisin/kexin type 9 C-terminal" evidence="43">
    <location>
        <begin position="530"/>
        <end position="588"/>
    </location>
</feature>
<dbReference type="InterPro" id="IPR015500">
    <property type="entry name" value="Peptidase_S8_subtilisin-rel"/>
</dbReference>
<evidence type="ECO:0000256" key="18">
    <source>
        <dbReference type="ARBA" id="ARBA00022703"/>
    </source>
</evidence>
<reference evidence="44" key="5">
    <citation type="submission" date="2025-09" db="UniProtKB">
        <authorList>
            <consortium name="Ensembl"/>
        </authorList>
    </citation>
    <scope>IDENTIFICATION</scope>
</reference>
<feature type="signal peptide" evidence="38">
    <location>
        <begin position="1"/>
        <end position="22"/>
    </location>
</feature>
<dbReference type="InterPro" id="IPR041051">
    <property type="entry name" value="PCSK9_C3"/>
</dbReference>
<keyword evidence="19 38" id="KW-0732">Signal</keyword>
<keyword evidence="22" id="KW-0068">Autocatalytic cleavage</keyword>
<evidence type="ECO:0000256" key="31">
    <source>
        <dbReference type="ARBA" id="ARBA00023180"/>
    </source>
</evidence>
<dbReference type="Proteomes" id="UP000314986">
    <property type="component" value="Unassembled WGS sequence"/>
</dbReference>
<dbReference type="GeneID" id="103182738"/>
<evidence type="ECO:0000256" key="3">
    <source>
        <dbReference type="ARBA" id="ARBA00004240"/>
    </source>
</evidence>
<reference evidence="45" key="1">
    <citation type="journal article" date="2006" name="Science">
        <title>Ancient noncoding elements conserved in the human genome.</title>
        <authorList>
            <person name="Venkatesh B."/>
            <person name="Kirkness E.F."/>
            <person name="Loh Y.H."/>
            <person name="Halpern A.L."/>
            <person name="Lee A.P."/>
            <person name="Johnson J."/>
            <person name="Dandona N."/>
            <person name="Viswanathan L.D."/>
            <person name="Tay A."/>
            <person name="Venter J.C."/>
            <person name="Strausberg R.L."/>
            <person name="Brenner S."/>
        </authorList>
    </citation>
    <scope>NUCLEOTIDE SEQUENCE [LARGE SCALE GENOMIC DNA]</scope>
</reference>
<evidence type="ECO:0000256" key="23">
    <source>
        <dbReference type="ARBA" id="ARBA00022824"/>
    </source>
</evidence>
<evidence type="ECO:0000256" key="6">
    <source>
        <dbReference type="ARBA" id="ARBA00004496"/>
    </source>
</evidence>
<evidence type="ECO:0000256" key="22">
    <source>
        <dbReference type="ARBA" id="ARBA00022813"/>
    </source>
</evidence>
<evidence type="ECO:0000256" key="25">
    <source>
        <dbReference type="ARBA" id="ARBA00022837"/>
    </source>
</evidence>
<evidence type="ECO:0000256" key="20">
    <source>
        <dbReference type="ARBA" id="ARBA00022753"/>
    </source>
</evidence>
<proteinExistence type="inferred from homology"/>
<evidence type="ECO:0000256" key="36">
    <source>
        <dbReference type="PIRSR" id="PIRSR615500-1"/>
    </source>
</evidence>
<evidence type="ECO:0000256" key="4">
    <source>
        <dbReference type="ARBA" id="ARBA00004241"/>
    </source>
</evidence>
<dbReference type="InterPro" id="IPR000209">
    <property type="entry name" value="Peptidase_S8/S53_dom"/>
</dbReference>
<keyword evidence="28" id="KW-0865">Zymogen</keyword>
<feature type="domain" description="Inhibitor I9" evidence="40">
    <location>
        <begin position="72"/>
        <end position="144"/>
    </location>
</feature>
<keyword evidence="13" id="KW-0964">Secreted</keyword>
<dbReference type="SUPFAM" id="SSF52743">
    <property type="entry name" value="Subtilisin-like"/>
    <property type="match status" value="1"/>
</dbReference>
<dbReference type="Pfam" id="PF00082">
    <property type="entry name" value="Peptidase_S8"/>
    <property type="match status" value="1"/>
</dbReference>
<dbReference type="InterPro" id="IPR034193">
    <property type="entry name" value="PCSK9_ProteinaseK-like"/>
</dbReference>
<evidence type="ECO:0000256" key="38">
    <source>
        <dbReference type="SAM" id="SignalP"/>
    </source>
</evidence>
<dbReference type="InParanoid" id="A0A4W3HTF5"/>
<sequence length="676" mass="74076">MRGFKVCPNLVILLWFVTLSVALEFEEEEEFEEEILETFPIYETFVEFEAKTQNMPAPFHRSNKDAWRLPGQYIVMLKENTHNSQTQRTINRLRTKAAKHGYMTELVHVFRHIFQGFVIKMSSDVLDMALRLPHIEYIEEDSLVFAQSIPWNLHRIVPAEEKREQYTPLNNGDLVEVYLLDTSIQSNHREIEGKVLVTEFESVPEEDGTRFYRQTSKCDSHGTHTAGVVSGRDSGVAKGANVRSVRILNCQGKGVTSGALAGLEFIRNTVIVQPYRPMIVLLPFAGGFSRTLNSAARMLTHTGVTLIAAAGNYRDDACSYSPASEPGVITVGAINFNNQPTHLGTMGSNFGRCVDLFAPGDDIISASSDCITCFTSKSGTSQAAAHVAGIAAVIMNTDPNITASALRQRLIQYSTKNAISDVWFPEEQRLITPNRIAGLPSLVFTENQLLCRTVWSKQSGLARSAKAVAHCSENEEMFSCSSFSRNGKRRGDHIEEERSVKKCVAHNAFGSHGVYAIARCCSWPTAECVVNASLQADDGTSLMAGCPHKDYTLTGCSSHSFGQFSDSVRPLPNKHCAVQTGMVSHATCCHVPSIECEVKEQGPMGFTGKVSMSCDESWTLTGCSAYSHGSRTHGAYAVDNTCVVTSSGEGKGAAAVAICCRNRTRQSKGAFKLADK</sequence>
<dbReference type="GO" id="GO:0005764">
    <property type="term" value="C:lysosome"/>
    <property type="evidence" value="ECO:0007669"/>
    <property type="project" value="UniProtKB-SubCell"/>
</dbReference>
<dbReference type="Pfam" id="PF18459">
    <property type="entry name" value="PCSK9_C1"/>
    <property type="match status" value="1"/>
</dbReference>
<evidence type="ECO:0000256" key="21">
    <source>
        <dbReference type="ARBA" id="ARBA00022801"/>
    </source>
</evidence>
<comment type="subunit">
    <text evidence="10">Monomer. Can self-associate to form dimers and higher multimers which may have increased LDLR degrading activity. The precursor protein but not the mature protein may form multimers. Interacts with APOB, VLDLR, LRP8/APOER2 and BACE1. The full-length immature form (pro-PCSK9) interacts with SCNN1A, SCNN1B and SCNN1G. The pro-PCSK9 form (via C-terminal domain) interacts with LDLR. Interacts (via the C-terminal domain) with ANXA2 (via repeat Annexin 1); the interaction inhibits the degradation of LDLR.</text>
</comment>
<accession>A0A4W3HTF5</accession>
<dbReference type="InterPro" id="IPR041254">
    <property type="entry name" value="PCSK9_C1"/>
</dbReference>
<evidence type="ECO:0000256" key="12">
    <source>
        <dbReference type="ARBA" id="ARBA00022490"/>
    </source>
</evidence>
<evidence type="ECO:0000256" key="33">
    <source>
        <dbReference type="ARBA" id="ARBA00023228"/>
    </source>
</evidence>
<evidence type="ECO:0000256" key="2">
    <source>
        <dbReference type="ARBA" id="ARBA00004177"/>
    </source>
</evidence>
<dbReference type="KEGG" id="cmk:103182738"/>
<evidence type="ECO:0000256" key="17">
    <source>
        <dbReference type="ARBA" id="ARBA00022670"/>
    </source>
</evidence>
<dbReference type="GO" id="GO:0006915">
    <property type="term" value="P:apoptotic process"/>
    <property type="evidence" value="ECO:0007669"/>
    <property type="project" value="UniProtKB-KW"/>
</dbReference>
<name>A0A4W3HTF5_CALMI</name>
<dbReference type="Pfam" id="PF18464">
    <property type="entry name" value="PCSK9_C2"/>
    <property type="match status" value="1"/>
</dbReference>
<dbReference type="Pfam" id="PF18463">
    <property type="entry name" value="PCSK9_C3"/>
    <property type="match status" value="1"/>
</dbReference>
<evidence type="ECO:0000256" key="11">
    <source>
        <dbReference type="ARBA" id="ARBA00019781"/>
    </source>
</evidence>
<keyword evidence="25" id="KW-0106">Calcium</keyword>
<evidence type="ECO:0000256" key="28">
    <source>
        <dbReference type="ARBA" id="ARBA00023145"/>
    </source>
</evidence>
<evidence type="ECO:0000256" key="34">
    <source>
        <dbReference type="ARBA" id="ARBA00032525"/>
    </source>
</evidence>
<dbReference type="PRINTS" id="PR00723">
    <property type="entry name" value="SUBTILISIN"/>
</dbReference>
<feature type="active site" description="Charge relay system" evidence="36 37">
    <location>
        <position position="381"/>
    </location>
</feature>
<dbReference type="GO" id="GO:0005794">
    <property type="term" value="C:Golgi apparatus"/>
    <property type="evidence" value="ECO:0007669"/>
    <property type="project" value="UniProtKB-SubCell"/>
</dbReference>
<feature type="chain" id="PRO_5021449436" description="Proprotein convertase subtilisin/kexin type 9" evidence="38">
    <location>
        <begin position="23"/>
        <end position="676"/>
    </location>
</feature>
<keyword evidence="29" id="KW-1015">Disulfide bond</keyword>
<evidence type="ECO:0000256" key="35">
    <source>
        <dbReference type="ARBA" id="ARBA00032870"/>
    </source>
</evidence>
<evidence type="ECO:0000256" key="32">
    <source>
        <dbReference type="ARBA" id="ARBA00023221"/>
    </source>
</evidence>
<reference evidence="45" key="2">
    <citation type="journal article" date="2007" name="PLoS Biol.">
        <title>Survey sequencing and comparative analysis of the elephant shark (Callorhinchus milii) genome.</title>
        <authorList>
            <person name="Venkatesh B."/>
            <person name="Kirkness E.F."/>
            <person name="Loh Y.H."/>
            <person name="Halpern A.L."/>
            <person name="Lee A.P."/>
            <person name="Johnson J."/>
            <person name="Dandona N."/>
            <person name="Viswanathan L.D."/>
            <person name="Tay A."/>
            <person name="Venter J.C."/>
            <person name="Strausberg R.L."/>
            <person name="Brenner S."/>
        </authorList>
    </citation>
    <scope>NUCLEOTIDE SEQUENCE [LARGE SCALE GENOMIC DNA]</scope>
</reference>
<feature type="domain" description="Proprotein convertase subtilisin/kexin type 9 C-terminal" evidence="42">
    <location>
        <begin position="590"/>
        <end position="663"/>
    </location>
</feature>
<feature type="active site" description="Charge relay system" evidence="36 37">
    <location>
        <position position="181"/>
    </location>
</feature>
<keyword evidence="16" id="KW-0765">Sulfation</keyword>
<keyword evidence="26" id="KW-0333">Golgi apparatus</keyword>
<dbReference type="InterPro" id="IPR050131">
    <property type="entry name" value="Peptidase_S8_subtilisin-like"/>
</dbReference>
<evidence type="ECO:0000256" key="29">
    <source>
        <dbReference type="ARBA" id="ARBA00023157"/>
    </source>
</evidence>
<evidence type="ECO:0000256" key="10">
    <source>
        <dbReference type="ARBA" id="ARBA00011841"/>
    </source>
</evidence>
<evidence type="ECO:0000256" key="19">
    <source>
        <dbReference type="ARBA" id="ARBA00022729"/>
    </source>
</evidence>
<dbReference type="RefSeq" id="XP_007898026.1">
    <property type="nucleotide sequence ID" value="XM_007899835.2"/>
</dbReference>
<evidence type="ECO:0000256" key="14">
    <source>
        <dbReference type="ARBA" id="ARBA00022548"/>
    </source>
</evidence>
<dbReference type="Pfam" id="PF05922">
    <property type="entry name" value="Inhibitor_I9"/>
    <property type="match status" value="1"/>
</dbReference>
<evidence type="ECO:0000259" key="40">
    <source>
        <dbReference type="Pfam" id="PF05922"/>
    </source>
</evidence>
<dbReference type="CTD" id="255738"/>
<dbReference type="GO" id="GO:0009986">
    <property type="term" value="C:cell surface"/>
    <property type="evidence" value="ECO:0007669"/>
    <property type="project" value="UniProtKB-SubCell"/>
</dbReference>
<evidence type="ECO:0000259" key="42">
    <source>
        <dbReference type="Pfam" id="PF18463"/>
    </source>
</evidence>
<evidence type="ECO:0000256" key="7">
    <source>
        <dbReference type="ARBA" id="ARBA00004555"/>
    </source>
</evidence>
<dbReference type="Gene3D" id="3.30.70.80">
    <property type="entry name" value="Peptidase S8 propeptide/proteinase inhibitor I9"/>
    <property type="match status" value="1"/>
</dbReference>
<keyword evidence="15" id="KW-0597">Phosphoprotein</keyword>
<evidence type="ECO:0000259" key="39">
    <source>
        <dbReference type="Pfam" id="PF00082"/>
    </source>
</evidence>
<keyword evidence="20" id="KW-0967">Endosome</keyword>
<evidence type="ECO:0000256" key="15">
    <source>
        <dbReference type="ARBA" id="ARBA00022553"/>
    </source>
</evidence>
<dbReference type="PANTHER" id="PTHR43806">
    <property type="entry name" value="PEPTIDASE S8"/>
    <property type="match status" value="1"/>
</dbReference>
<organism evidence="44 45">
    <name type="scientific">Callorhinchus milii</name>
    <name type="common">Ghost shark</name>
    <dbReference type="NCBI Taxonomy" id="7868"/>
    <lineage>
        <taxon>Eukaryota</taxon>
        <taxon>Metazoa</taxon>
        <taxon>Chordata</taxon>
        <taxon>Craniata</taxon>
        <taxon>Vertebrata</taxon>
        <taxon>Chondrichthyes</taxon>
        <taxon>Holocephali</taxon>
        <taxon>Chimaeriformes</taxon>
        <taxon>Callorhinchidae</taxon>
        <taxon>Callorhinchus</taxon>
    </lineage>
</organism>
<keyword evidence="17 37" id="KW-0645">Protease</keyword>
<dbReference type="GO" id="GO:0005615">
    <property type="term" value="C:extracellular space"/>
    <property type="evidence" value="ECO:0007669"/>
    <property type="project" value="TreeGrafter"/>
</dbReference>
<keyword evidence="31" id="KW-0325">Glycoprotein</keyword>
<keyword evidence="23" id="KW-0256">Endoplasmic reticulum</keyword>
<evidence type="ECO:0000256" key="5">
    <source>
        <dbReference type="ARBA" id="ARBA00004371"/>
    </source>
</evidence>
<keyword evidence="18" id="KW-0053">Apoptosis</keyword>
<evidence type="ECO:0000256" key="27">
    <source>
        <dbReference type="ARBA" id="ARBA00023098"/>
    </source>
</evidence>
<dbReference type="Gene3D" id="3.40.50.200">
    <property type="entry name" value="Peptidase S8/S53 domain"/>
    <property type="match status" value="1"/>
</dbReference>
<dbReference type="GO" id="GO:0006508">
    <property type="term" value="P:proteolysis"/>
    <property type="evidence" value="ECO:0007669"/>
    <property type="project" value="UniProtKB-KW"/>
</dbReference>
<comment type="cofactor">
    <cofactor evidence="1">
        <name>Ca(2+)</name>
        <dbReference type="ChEBI" id="CHEBI:29108"/>
    </cofactor>
</comment>
<dbReference type="InterPro" id="IPR010259">
    <property type="entry name" value="S8pro/Inhibitor_I9"/>
</dbReference>
<reference evidence="45" key="3">
    <citation type="journal article" date="2014" name="Nature">
        <title>Elephant shark genome provides unique insights into gnathostome evolution.</title>
        <authorList>
            <consortium name="International Elephant Shark Genome Sequencing Consortium"/>
            <person name="Venkatesh B."/>
            <person name="Lee A.P."/>
            <person name="Ravi V."/>
            <person name="Maurya A.K."/>
            <person name="Lian M.M."/>
            <person name="Swann J.B."/>
            <person name="Ohta Y."/>
            <person name="Flajnik M.F."/>
            <person name="Sutoh Y."/>
            <person name="Kasahara M."/>
            <person name="Hoon S."/>
            <person name="Gangu V."/>
            <person name="Roy S.W."/>
            <person name="Irimia M."/>
            <person name="Korzh V."/>
            <person name="Kondrychyn I."/>
            <person name="Lim Z.W."/>
            <person name="Tay B.H."/>
            <person name="Tohari S."/>
            <person name="Kong K.W."/>
            <person name="Ho S."/>
            <person name="Lorente-Galdos B."/>
            <person name="Quilez J."/>
            <person name="Marques-Bonet T."/>
            <person name="Raney B.J."/>
            <person name="Ingham P.W."/>
            <person name="Tay A."/>
            <person name="Hillier L.W."/>
            <person name="Minx P."/>
            <person name="Boehm T."/>
            <person name="Wilson R.K."/>
            <person name="Brenner S."/>
            <person name="Warren W.C."/>
        </authorList>
    </citation>
    <scope>NUCLEOTIDE SEQUENCE [LARGE SCALE GENOMIC DNA]</scope>
</reference>
<evidence type="ECO:0000256" key="1">
    <source>
        <dbReference type="ARBA" id="ARBA00001913"/>
    </source>
</evidence>
<evidence type="ECO:0000313" key="45">
    <source>
        <dbReference type="Proteomes" id="UP000314986"/>
    </source>
</evidence>
<evidence type="ECO:0000256" key="24">
    <source>
        <dbReference type="ARBA" id="ARBA00022825"/>
    </source>
</evidence>
<keyword evidence="12" id="KW-0963">Cytoplasm</keyword>
<evidence type="ECO:0000256" key="16">
    <source>
        <dbReference type="ARBA" id="ARBA00022641"/>
    </source>
</evidence>
<evidence type="ECO:0000256" key="30">
    <source>
        <dbReference type="ARBA" id="ARBA00023166"/>
    </source>
</evidence>
<keyword evidence="27" id="KW-0443">Lipid metabolism</keyword>
<dbReference type="FunFam" id="2.60.120.690:FF:000001">
    <property type="entry name" value="Proprotein convertase subtilisin/kexin type 9"/>
    <property type="match status" value="1"/>
</dbReference>
<evidence type="ECO:0000313" key="44">
    <source>
        <dbReference type="Ensembl" id="ENSCMIP00000018610.1"/>
    </source>
</evidence>
<dbReference type="GO" id="GO:0005783">
    <property type="term" value="C:endoplasmic reticulum"/>
    <property type="evidence" value="ECO:0007669"/>
    <property type="project" value="UniProtKB-SubCell"/>
</dbReference>
<keyword evidence="14" id="KW-0153">Cholesterol metabolism</keyword>
<evidence type="ECO:0000259" key="43">
    <source>
        <dbReference type="Pfam" id="PF18464"/>
    </source>
</evidence>
<evidence type="ECO:0000256" key="8">
    <source>
        <dbReference type="ARBA" id="ARBA00004613"/>
    </source>
</evidence>
<comment type="subcellular location">
    <subcellularLocation>
        <location evidence="4">Cell surface</location>
    </subcellularLocation>
    <subcellularLocation>
        <location evidence="6">Cytoplasm</location>
    </subcellularLocation>
    <subcellularLocation>
        <location evidence="3">Endoplasmic reticulum</location>
    </subcellularLocation>
    <subcellularLocation>
        <location evidence="2">Endosome</location>
    </subcellularLocation>
    <subcellularLocation>
        <location evidence="7">Golgi apparatus</location>
    </subcellularLocation>
    <subcellularLocation>
        <location evidence="5">Lysosome</location>
    </subcellularLocation>
    <subcellularLocation>
        <location evidence="8">Secreted</location>
    </subcellularLocation>
</comment>
<dbReference type="Ensembl" id="ENSCMIT00000018960.1">
    <property type="protein sequence ID" value="ENSCMIP00000018610.1"/>
    <property type="gene ID" value="ENSCMIG00000008740.1"/>
</dbReference>
<dbReference type="FunFam" id="3.40.50.200:FF:000016">
    <property type="entry name" value="Proprotein convertase subtilisin/kexin type 9"/>
    <property type="match status" value="1"/>
</dbReference>
<dbReference type="CDD" id="cd04077">
    <property type="entry name" value="Peptidases_S8_PCSK9_ProteinaseK_like"/>
    <property type="match status" value="1"/>
</dbReference>
<evidence type="ECO:0000256" key="13">
    <source>
        <dbReference type="ARBA" id="ARBA00022525"/>
    </source>
</evidence>
<evidence type="ECO:0000256" key="9">
    <source>
        <dbReference type="ARBA" id="ARBA00011073"/>
    </source>
</evidence>
<keyword evidence="21 37" id="KW-0378">Hydrolase</keyword>
<dbReference type="PROSITE" id="PS51892">
    <property type="entry name" value="SUBTILASE"/>
    <property type="match status" value="1"/>
</dbReference>
<evidence type="ECO:0000256" key="37">
    <source>
        <dbReference type="PROSITE-ProRule" id="PRU01240"/>
    </source>
</evidence>
<feature type="domain" description="Proprotein convertase subtilisin/kexin type 9 C-terminal" evidence="41">
    <location>
        <begin position="445"/>
        <end position="524"/>
    </location>
</feature>
<keyword evidence="32" id="KW-0753">Steroid metabolism</keyword>
<comment type="similarity">
    <text evidence="9 37">Belongs to the peptidase S8 family.</text>
</comment>
<evidence type="ECO:0000256" key="26">
    <source>
        <dbReference type="ARBA" id="ARBA00023034"/>
    </source>
</evidence>
<gene>
    <name evidence="44" type="primary">pcsk9</name>
</gene>
<dbReference type="Gene3D" id="2.60.120.690">
    <property type="entry name" value="Proprotein convertase subtilisin/kexin type 9"/>
    <property type="match status" value="1"/>
</dbReference>
<dbReference type="FunFam" id="3.30.70.80:FF:000004">
    <property type="entry name" value="Proprotein convertase subtilisin/kexin type 9"/>
    <property type="match status" value="1"/>
</dbReference>
<keyword evidence="45" id="KW-1185">Reference proteome</keyword>
<dbReference type="PANTHER" id="PTHR43806:SF60">
    <property type="entry name" value="PROPROTEIN CONVERTASE SUBTILISIN_KEXIN TYPE 9"/>
    <property type="match status" value="1"/>
</dbReference>
<feature type="active site" description="Charge relay system" evidence="36 37">
    <location>
        <position position="221"/>
    </location>
</feature>
<protein>
    <recommendedName>
        <fullName evidence="11">Proprotein convertase subtilisin/kexin type 9</fullName>
    </recommendedName>
    <alternativeName>
        <fullName evidence="35">Proprotein convertase 9</fullName>
    </alternativeName>
    <alternativeName>
        <fullName evidence="34">Subtilisin/kexin-like protease PC9</fullName>
    </alternativeName>
</protein>
<dbReference type="OrthoDB" id="206201at2759"/>
<dbReference type="GO" id="GO:0043523">
    <property type="term" value="P:regulation of neuron apoptotic process"/>
    <property type="evidence" value="ECO:0007669"/>
    <property type="project" value="UniProtKB-ARBA"/>
</dbReference>
<evidence type="ECO:0000259" key="41">
    <source>
        <dbReference type="Pfam" id="PF18459"/>
    </source>
</evidence>
<dbReference type="InterPro" id="IPR037045">
    <property type="entry name" value="S8pro/Inhibitor_I9_sf"/>
</dbReference>